<dbReference type="Pfam" id="PF00078">
    <property type="entry name" value="RVT_1"/>
    <property type="match status" value="1"/>
</dbReference>
<dbReference type="InterPro" id="IPR050951">
    <property type="entry name" value="Retrovirus_Pol_polyprotein"/>
</dbReference>
<dbReference type="Gene3D" id="3.30.70.270">
    <property type="match status" value="1"/>
</dbReference>
<dbReference type="Proteomes" id="UP000887159">
    <property type="component" value="Unassembled WGS sequence"/>
</dbReference>
<sequence>MDELLGTVWGQAENKQHAYGIEKGVLIQTESICGKNVKQVTTCKREEVMKVSHEIPLAGQLGENVFSSVPGSSKVKGHSVNLMPDFVPKKLKPYCIPIALQEEVNKEINELFQLGLIEPNESEWAHLNNARYFLFEIGQARFISVLDLTKGYWQIPMKEEAKPLTAFVTHSGHYQWKKVGLKENLKKCAFGRKSVKSLGRIVGSGKHTPNPEKVETIRKLNRPTTKV</sequence>
<reference evidence="2" key="1">
    <citation type="submission" date="2020-08" db="EMBL/GenBank/DDBJ databases">
        <title>Multicomponent nature underlies the extraordinary mechanical properties of spider dragline silk.</title>
        <authorList>
            <person name="Kono N."/>
            <person name="Nakamura H."/>
            <person name="Mori M."/>
            <person name="Yoshida Y."/>
            <person name="Ohtoshi R."/>
            <person name="Malay A.D."/>
            <person name="Moran D.A.P."/>
            <person name="Tomita M."/>
            <person name="Numata K."/>
            <person name="Arakawa K."/>
        </authorList>
    </citation>
    <scope>NUCLEOTIDE SEQUENCE</scope>
</reference>
<dbReference type="PANTHER" id="PTHR37984:SF5">
    <property type="entry name" value="PROTEIN NYNRIN-LIKE"/>
    <property type="match status" value="1"/>
</dbReference>
<protein>
    <submittedName>
        <fullName evidence="2">Retrovirus-related Pol polyprotein from transposon 297</fullName>
    </submittedName>
</protein>
<name>A0A8X6SFT7_TRICX</name>
<dbReference type="SUPFAM" id="SSF56672">
    <property type="entry name" value="DNA/RNA polymerases"/>
    <property type="match status" value="1"/>
</dbReference>
<evidence type="ECO:0000313" key="2">
    <source>
        <dbReference type="EMBL" id="GFY12884.1"/>
    </source>
</evidence>
<accession>A0A8X6SFT7</accession>
<dbReference type="Gene3D" id="3.10.10.10">
    <property type="entry name" value="HIV Type 1 Reverse Transcriptase, subunit A, domain 1"/>
    <property type="match status" value="2"/>
</dbReference>
<organism evidence="2 3">
    <name type="scientific">Trichonephila clavipes</name>
    <name type="common">Golden silk orbweaver</name>
    <name type="synonym">Nephila clavipes</name>
    <dbReference type="NCBI Taxonomy" id="2585209"/>
    <lineage>
        <taxon>Eukaryota</taxon>
        <taxon>Metazoa</taxon>
        <taxon>Ecdysozoa</taxon>
        <taxon>Arthropoda</taxon>
        <taxon>Chelicerata</taxon>
        <taxon>Arachnida</taxon>
        <taxon>Araneae</taxon>
        <taxon>Araneomorphae</taxon>
        <taxon>Entelegynae</taxon>
        <taxon>Araneoidea</taxon>
        <taxon>Nephilidae</taxon>
        <taxon>Trichonephila</taxon>
    </lineage>
</organism>
<dbReference type="InterPro" id="IPR043502">
    <property type="entry name" value="DNA/RNA_pol_sf"/>
</dbReference>
<comment type="caution">
    <text evidence="2">The sequence shown here is derived from an EMBL/GenBank/DDBJ whole genome shotgun (WGS) entry which is preliminary data.</text>
</comment>
<dbReference type="GO" id="GO:0071897">
    <property type="term" value="P:DNA biosynthetic process"/>
    <property type="evidence" value="ECO:0007669"/>
    <property type="project" value="UniProtKB-ARBA"/>
</dbReference>
<dbReference type="EMBL" id="BMAU01021318">
    <property type="protein sequence ID" value="GFY12884.1"/>
    <property type="molecule type" value="Genomic_DNA"/>
</dbReference>
<proteinExistence type="predicted"/>
<evidence type="ECO:0000313" key="3">
    <source>
        <dbReference type="Proteomes" id="UP000887159"/>
    </source>
</evidence>
<dbReference type="InterPro" id="IPR043128">
    <property type="entry name" value="Rev_trsase/Diguanyl_cyclase"/>
</dbReference>
<evidence type="ECO:0000259" key="1">
    <source>
        <dbReference type="Pfam" id="PF00078"/>
    </source>
</evidence>
<keyword evidence="3" id="KW-1185">Reference proteome</keyword>
<dbReference type="InterPro" id="IPR000477">
    <property type="entry name" value="RT_dom"/>
</dbReference>
<feature type="domain" description="Reverse transcriptase" evidence="1">
    <location>
        <begin position="101"/>
        <end position="177"/>
    </location>
</feature>
<dbReference type="AlphaFoldDB" id="A0A8X6SFT7"/>
<gene>
    <name evidence="2" type="primary">pol_163</name>
    <name evidence="2" type="ORF">TNCV_3074441</name>
</gene>
<dbReference type="PANTHER" id="PTHR37984">
    <property type="entry name" value="PROTEIN CBG26694"/>
    <property type="match status" value="1"/>
</dbReference>